<protein>
    <submittedName>
        <fullName evidence="1">Uncharacterized protein</fullName>
    </submittedName>
</protein>
<proteinExistence type="predicted"/>
<dbReference type="Proteomes" id="UP000204551">
    <property type="component" value="Chromosome"/>
</dbReference>
<dbReference type="RefSeq" id="WP_093978635.1">
    <property type="nucleotide sequence ID" value="NZ_CP022515.1"/>
</dbReference>
<reference evidence="1 2" key="1">
    <citation type="submission" date="2017-07" db="EMBL/GenBank/DDBJ databases">
        <title>Genome Sequence of Arenibacter algicola Strain SMS7 Isolated from a culture of the Diatom Skeletonema marinoi.</title>
        <authorList>
            <person name="Topel M."/>
            <person name="Pinder M.I.M."/>
            <person name="Johansson O.N."/>
            <person name="Kourtchenko O."/>
            <person name="Godhe A."/>
            <person name="Clarke A.K."/>
        </authorList>
    </citation>
    <scope>NUCLEOTIDE SEQUENCE [LARGE SCALE GENOMIC DNA]</scope>
    <source>
        <strain evidence="1 2">SMS7</strain>
    </source>
</reference>
<sequence>MKEFIQYLKKKNTIELLELISFSQLFPENHGKNLRLEIIQSLIINNLNEVENETNYDGTLNAIREFFPSDSREDPPETSFTENFLFMNGNNIVFPGIVIDSTTIVQKMSSIILLEKNKVPKNVKEIIGNAMFFMLDIYNLIATENGLERYMKPVQEEMDLYFPEEASFKEGKDTISFSTEEIQATYDKLKINYDVIDEFLFDWEHNTIDIEDYDKNPLLFKPFIKHEDRYYLATPNSQMYALDNFIVNTLKSNNCLEEIVDLFDSDIIRDTKIQLVKMGWLRTDLHKKIDSKTKILKGESFWQFDENKIAYINVLSNRADDLELEDRTNVVLSSVKSTINESHYEYFAIFIMSTYTTIEPQYLGLRDIKEANNVIVTSIFDLKRITSKWKLDKLSLWKYAKSFKTAQDKGLNIGPGYSILTYYSHYEYNHGSFFSSDEAYGGVFFDFSIQGNIIIDDNLKTDKHGVLRYMEGRGFGYTPVFKEDTYGPLYVSEELFLGEYKKIFEGFGFPIWIIENDKSNPHSKHFVDAVAFWLNELSQSKHILYEFDGPIEIAISISEDFFNLEHQRKNESSEIEDITYELKPEMGKIIINTPDSFHKLLHRRDNQGERKLMKVILESISRTMEIYKKPFIGEEEILLGIDDSIPLGPAKMILTAISENNLLIDNRNIPNVRYIPKSDCSYVLENVLGWVSNEEAIPEEIEGKESKIKMLVDCVNAIIKEIRKELKKYDTFELLKFLLSKNEAIVQHQEYRKLYIPARIACFEKYKDINEEYKETEADIVNVGLSLRCLIEFSVAEPYYGSKRPNNDDVDYLLALVQEMIYFGTVQDSIRFDIDDPKIGLLPSGRLGINKDFYTNVLTNYNTANNQDVLLDYVNNFEDNFSVKDDAETDSGSSTYYDNVDEVFSTDWGIALPEIYSISHFLAEYCLSHEKSFCFLAEKEFIDLINKETSFTQEKIQAYLKVVTLTSRGKIDKAPKGYEMPEIFPWRYNRKLSLLRKPLIKIDIPNEGTKFLWGARFMIKSAGNLFYQFSNASLRTDPKHYGVLNLIAKRNNIKGRNYRNSVLKWLNENTSLEIIPFEVKIEPKGTLTADKNYGDIDILAFDEDKRIIYSLECKNTRHAKIMYDFQRDLKNYVTLQVPKHIRRHSWLSENQDKVIEKFGLRKKVYRVVSMIISSYQLPVKFLNETDLPIYSFNEIKRTNFFS</sequence>
<accession>A0A221UYS0</accession>
<name>A0A221UYS0_9FLAO</name>
<dbReference type="EMBL" id="CP022515">
    <property type="protein sequence ID" value="ASO06041.1"/>
    <property type="molecule type" value="Genomic_DNA"/>
</dbReference>
<evidence type="ECO:0000313" key="2">
    <source>
        <dbReference type="Proteomes" id="UP000204551"/>
    </source>
</evidence>
<organism evidence="1 2">
    <name type="scientific">Arenibacter algicola</name>
    <dbReference type="NCBI Taxonomy" id="616991"/>
    <lineage>
        <taxon>Bacteria</taxon>
        <taxon>Pseudomonadati</taxon>
        <taxon>Bacteroidota</taxon>
        <taxon>Flavobacteriia</taxon>
        <taxon>Flavobacteriales</taxon>
        <taxon>Flavobacteriaceae</taxon>
        <taxon>Arenibacter</taxon>
    </lineage>
</organism>
<dbReference type="KEGG" id="aalg:AREALGSMS7_02598"/>
<gene>
    <name evidence="1" type="ORF">AREALGSMS7_02598</name>
</gene>
<evidence type="ECO:0000313" key="1">
    <source>
        <dbReference type="EMBL" id="ASO06041.1"/>
    </source>
</evidence>
<dbReference type="AlphaFoldDB" id="A0A221UYS0"/>